<dbReference type="Gene3D" id="2.60.40.1880">
    <property type="entry name" value="Invasion associated locus B (IalB) protein"/>
    <property type="match status" value="1"/>
</dbReference>
<gene>
    <name evidence="2" type="ordered locus">B488_02860</name>
</gene>
<feature type="compositionally biased region" description="Basic and acidic residues" evidence="1">
    <location>
        <begin position="177"/>
        <end position="207"/>
    </location>
</feature>
<dbReference type="EMBL" id="CP003789">
    <property type="protein sequence ID" value="AGA64279.1"/>
    <property type="molecule type" value="Genomic_DNA"/>
</dbReference>
<reference evidence="2 3" key="1">
    <citation type="journal article" date="2012" name="Stand. Genomic Sci.">
        <title>Complete genome sequence of Liberibacter crescens BT-1.</title>
        <authorList>
            <person name="Leonard M.T."/>
            <person name="Fagen J.R."/>
            <person name="Davis-Richardson A.G."/>
            <person name="Davis M.J."/>
            <person name="Triplett E.W."/>
        </authorList>
    </citation>
    <scope>NUCLEOTIDE SEQUENCE [LARGE SCALE GENOMIC DNA]</scope>
    <source>
        <strain evidence="2 3">BT-1</strain>
    </source>
</reference>
<dbReference type="STRING" id="1215343.B488_02860"/>
<dbReference type="PATRIC" id="fig|1215343.11.peg.296"/>
<dbReference type="InterPro" id="IPR010642">
    <property type="entry name" value="Invasion_prot_B"/>
</dbReference>
<feature type="region of interest" description="Disordered" evidence="1">
    <location>
        <begin position="166"/>
        <end position="207"/>
    </location>
</feature>
<dbReference type="Proteomes" id="UP000010799">
    <property type="component" value="Chromosome"/>
</dbReference>
<dbReference type="RefSeq" id="WP_015272706.1">
    <property type="nucleotide sequence ID" value="NC_019907.1"/>
</dbReference>
<dbReference type="SMR" id="L0ES04"/>
<dbReference type="KEGG" id="lcc:B488_02860"/>
<accession>L0ES04</accession>
<evidence type="ECO:0000256" key="1">
    <source>
        <dbReference type="SAM" id="MobiDB-lite"/>
    </source>
</evidence>
<dbReference type="HOGENOM" id="CLU_080086_1_0_5"/>
<name>L0ES04_LIBCB</name>
<keyword evidence="3" id="KW-1185">Reference proteome</keyword>
<evidence type="ECO:0000313" key="2">
    <source>
        <dbReference type="EMBL" id="AGA64279.1"/>
    </source>
</evidence>
<dbReference type="eggNOG" id="COG5342">
    <property type="taxonomic scope" value="Bacteria"/>
</dbReference>
<protein>
    <submittedName>
        <fullName evidence="2">Putative signal peptide protein</fullName>
    </submittedName>
</protein>
<evidence type="ECO:0000313" key="3">
    <source>
        <dbReference type="Proteomes" id="UP000010799"/>
    </source>
</evidence>
<proteinExistence type="predicted"/>
<dbReference type="AlphaFoldDB" id="L0ES04"/>
<dbReference type="InterPro" id="IPR038696">
    <property type="entry name" value="IalB_sf"/>
</dbReference>
<dbReference type="Pfam" id="PF06776">
    <property type="entry name" value="IalB"/>
    <property type="match status" value="1"/>
</dbReference>
<organism evidence="2 3">
    <name type="scientific">Liberibacter crescens (strain BT-1)</name>
    <dbReference type="NCBI Taxonomy" id="1215343"/>
    <lineage>
        <taxon>Bacteria</taxon>
        <taxon>Pseudomonadati</taxon>
        <taxon>Pseudomonadota</taxon>
        <taxon>Alphaproteobacteria</taxon>
        <taxon>Hyphomicrobiales</taxon>
        <taxon>Rhizobiaceae</taxon>
        <taxon>Liberibacter</taxon>
    </lineage>
</organism>
<sequence>MINTTFIKKFFIIFVVFSVQCLLIVKDVAAADGGVPHTGWYKTCNKQENNDICIVQNVVVADGGQLVTAVGIIYVEGKVNKKLIQVSVPSARYTRSGITMRIDNGKAQKMDYLVCMPDKCMTEINLADSMLNSLKKGNEITLSSVNYRRVENPIKISLKGFAETYSRPPMSESELEDSQRKMQESMQKKADDVRKKLEDAQDAATKK</sequence>